<sequence>MVEDEVDLQDLVTLNRLDEILVVKSKEDAPEEVVRDLRIARIRQAQDEEAWISGLKKYLVGNIQELAQEEASSYSAIAMDYEVDLNDLLFYCPPTKKKEG</sequence>
<dbReference type="InParanoid" id="G5A4N5"/>
<reference evidence="1 2" key="1">
    <citation type="journal article" date="2006" name="Science">
        <title>Phytophthora genome sequences uncover evolutionary origins and mechanisms of pathogenesis.</title>
        <authorList>
            <person name="Tyler B.M."/>
            <person name="Tripathy S."/>
            <person name="Zhang X."/>
            <person name="Dehal P."/>
            <person name="Jiang R.H."/>
            <person name="Aerts A."/>
            <person name="Arredondo F.D."/>
            <person name="Baxter L."/>
            <person name="Bensasson D."/>
            <person name="Beynon J.L."/>
            <person name="Chapman J."/>
            <person name="Damasceno C.M."/>
            <person name="Dorrance A.E."/>
            <person name="Dou D."/>
            <person name="Dickerman A.W."/>
            <person name="Dubchak I.L."/>
            <person name="Garbelotto M."/>
            <person name="Gijzen M."/>
            <person name="Gordon S.G."/>
            <person name="Govers F."/>
            <person name="Grunwald N.J."/>
            <person name="Huang W."/>
            <person name="Ivors K.L."/>
            <person name="Jones R.W."/>
            <person name="Kamoun S."/>
            <person name="Krampis K."/>
            <person name="Lamour K.H."/>
            <person name="Lee M.K."/>
            <person name="McDonald W.H."/>
            <person name="Medina M."/>
            <person name="Meijer H.J."/>
            <person name="Nordberg E.K."/>
            <person name="Maclean D.J."/>
            <person name="Ospina-Giraldo M.D."/>
            <person name="Morris P.F."/>
            <person name="Phuntumart V."/>
            <person name="Putnam N.H."/>
            <person name="Rash S."/>
            <person name="Rose J.K."/>
            <person name="Sakihama Y."/>
            <person name="Salamov A.A."/>
            <person name="Savidor A."/>
            <person name="Scheuring C.F."/>
            <person name="Smith B.M."/>
            <person name="Sobral B.W."/>
            <person name="Terry A."/>
            <person name="Torto-Alalibo T.A."/>
            <person name="Win J."/>
            <person name="Xu Z."/>
            <person name="Zhang H."/>
            <person name="Grigoriev I.V."/>
            <person name="Rokhsar D.S."/>
            <person name="Boore J.L."/>
        </authorList>
    </citation>
    <scope>NUCLEOTIDE SEQUENCE [LARGE SCALE GENOMIC DNA]</scope>
    <source>
        <strain evidence="1 2">P6497</strain>
    </source>
</reference>
<organism evidence="1 2">
    <name type="scientific">Phytophthora sojae (strain P6497)</name>
    <name type="common">Soybean stem and root rot agent</name>
    <name type="synonym">Phytophthora megasperma f. sp. glycines</name>
    <dbReference type="NCBI Taxonomy" id="1094619"/>
    <lineage>
        <taxon>Eukaryota</taxon>
        <taxon>Sar</taxon>
        <taxon>Stramenopiles</taxon>
        <taxon>Oomycota</taxon>
        <taxon>Peronosporomycetes</taxon>
        <taxon>Peronosporales</taxon>
        <taxon>Peronosporaceae</taxon>
        <taxon>Phytophthora</taxon>
    </lineage>
</organism>
<dbReference type="KEGG" id="psoj:PHYSODRAFT_338403"/>
<dbReference type="RefSeq" id="XP_009534496.1">
    <property type="nucleotide sequence ID" value="XM_009536201.1"/>
</dbReference>
<protein>
    <recommendedName>
        <fullName evidence="3">Reverse transcriptase</fullName>
    </recommendedName>
</protein>
<dbReference type="EMBL" id="JH159159">
    <property type="protein sequence ID" value="EGZ09635.1"/>
    <property type="molecule type" value="Genomic_DNA"/>
</dbReference>
<gene>
    <name evidence="1" type="ORF">PHYSODRAFT_338403</name>
</gene>
<dbReference type="AlphaFoldDB" id="G5A4N5"/>
<name>G5A4N5_PHYSP</name>
<proteinExistence type="predicted"/>
<dbReference type="Proteomes" id="UP000002640">
    <property type="component" value="Unassembled WGS sequence"/>
</dbReference>
<evidence type="ECO:0008006" key="3">
    <source>
        <dbReference type="Google" id="ProtNLM"/>
    </source>
</evidence>
<dbReference type="GeneID" id="20647564"/>
<evidence type="ECO:0000313" key="2">
    <source>
        <dbReference type="Proteomes" id="UP000002640"/>
    </source>
</evidence>
<accession>G5A4N5</accession>
<keyword evidence="2" id="KW-1185">Reference proteome</keyword>
<evidence type="ECO:0000313" key="1">
    <source>
        <dbReference type="EMBL" id="EGZ09635.1"/>
    </source>
</evidence>